<dbReference type="SMART" id="SM00365">
    <property type="entry name" value="LRR_SD22"/>
    <property type="match status" value="5"/>
</dbReference>
<evidence type="ECO:0000256" key="3">
    <source>
        <dbReference type="ARBA" id="ARBA00022737"/>
    </source>
</evidence>
<organism evidence="5 6">
    <name type="scientific">Lymnaea stagnalis</name>
    <name type="common">Great pond snail</name>
    <name type="synonym">Helix stagnalis</name>
    <dbReference type="NCBI Taxonomy" id="6523"/>
    <lineage>
        <taxon>Eukaryota</taxon>
        <taxon>Metazoa</taxon>
        <taxon>Spiralia</taxon>
        <taxon>Lophotrochozoa</taxon>
        <taxon>Mollusca</taxon>
        <taxon>Gastropoda</taxon>
        <taxon>Heterobranchia</taxon>
        <taxon>Euthyneura</taxon>
        <taxon>Panpulmonata</taxon>
        <taxon>Hygrophila</taxon>
        <taxon>Lymnaeoidea</taxon>
        <taxon>Lymnaeidae</taxon>
        <taxon>Lymnaea</taxon>
    </lineage>
</organism>
<protein>
    <submittedName>
        <fullName evidence="5">Uncharacterized protein</fullName>
    </submittedName>
</protein>
<accession>A0AAV2H6B4</accession>
<dbReference type="InterPro" id="IPR032675">
    <property type="entry name" value="LRR_dom_sf"/>
</dbReference>
<dbReference type="InterPro" id="IPR001611">
    <property type="entry name" value="Leu-rich_rpt"/>
</dbReference>
<sequence length="547" mass="59803">MIKQVDVSSLLWLVTLAVMMSCLTAQCPVPAPCICDISVHCEGRNLSSIPKSMSNAGQQFLGFYLSRNHISTVTKDAFKGFVVSSIDLSHNPITSFDTTAFLGLEDSILELNLEDTHLTSFPASIAGLKNLQTLNIQSNPIPGIQSASTAIIGQSLLSFSLGRTGIRYWPSALNNLVRLQTLDLSNNIVSFLRDGAVQAFANTLTELRLINSSLTTFQTEFSKLTNLWLLDLSANRISSLPDGALKNMSGTLRKFSMSSAQLQYIPDALEDLTVLEELDLSNNPMESNYNDILNTGTSYTFSKSSATLRIINLSYCRLMALPRAITNLTSLEELDLSGNKIVSLYDNLFVSLTQLKKLMLNDNPLSRIPYKSFSGLISLTNLNLARCYLSYIPSSSIPEIHELNTLDLSNNQITSILDFAFPGANKLTAVDLSDNSIQIVQADAFNSAHSMKILKMSRCSLTNLPKPLSKADGLRTVYVDQNPIPCTCDLSWIMGWQAQSGLIPNIVGRCDNDPNMSLGTFVNSKLRDCDSPVTLFNTSSGPAVPFG</sequence>
<proteinExistence type="predicted"/>
<keyword evidence="2 4" id="KW-0732">Signal</keyword>
<dbReference type="SMART" id="SM00369">
    <property type="entry name" value="LRR_TYP"/>
    <property type="match status" value="9"/>
</dbReference>
<dbReference type="AlphaFoldDB" id="A0AAV2H6B4"/>
<gene>
    <name evidence="5" type="ORF">GSLYS_00003407001</name>
</gene>
<evidence type="ECO:0000313" key="6">
    <source>
        <dbReference type="Proteomes" id="UP001497497"/>
    </source>
</evidence>
<dbReference type="Gene3D" id="3.80.10.10">
    <property type="entry name" value="Ribonuclease Inhibitor"/>
    <property type="match status" value="5"/>
</dbReference>
<dbReference type="PRINTS" id="PR00019">
    <property type="entry name" value="LEURICHRPT"/>
</dbReference>
<evidence type="ECO:0000313" key="5">
    <source>
        <dbReference type="EMBL" id="CAL1529252.1"/>
    </source>
</evidence>
<feature type="chain" id="PRO_5043864321" evidence="4">
    <location>
        <begin position="26"/>
        <end position="547"/>
    </location>
</feature>
<reference evidence="5 6" key="1">
    <citation type="submission" date="2024-04" db="EMBL/GenBank/DDBJ databases">
        <authorList>
            <consortium name="Genoscope - CEA"/>
            <person name="William W."/>
        </authorList>
    </citation>
    <scope>NUCLEOTIDE SEQUENCE [LARGE SCALE GENOMIC DNA]</scope>
</reference>
<evidence type="ECO:0000256" key="4">
    <source>
        <dbReference type="SAM" id="SignalP"/>
    </source>
</evidence>
<keyword evidence="3" id="KW-0677">Repeat</keyword>
<dbReference type="Pfam" id="PF13855">
    <property type="entry name" value="LRR_8"/>
    <property type="match status" value="4"/>
</dbReference>
<dbReference type="PANTHER" id="PTHR24373">
    <property type="entry name" value="SLIT RELATED LEUCINE-RICH REPEAT NEURONAL PROTEIN"/>
    <property type="match status" value="1"/>
</dbReference>
<dbReference type="PANTHER" id="PTHR24373:SF399">
    <property type="entry name" value="LEUCINE-RICH REPEAT-CONTAINING PROTEIN 4B-LIKE"/>
    <property type="match status" value="1"/>
</dbReference>
<dbReference type="Proteomes" id="UP001497497">
    <property type="component" value="Unassembled WGS sequence"/>
</dbReference>
<name>A0AAV2H6B4_LYMST</name>
<dbReference type="SUPFAM" id="SSF52058">
    <property type="entry name" value="L domain-like"/>
    <property type="match status" value="2"/>
</dbReference>
<dbReference type="InterPro" id="IPR050328">
    <property type="entry name" value="Dev_Immune_Receptor"/>
</dbReference>
<dbReference type="EMBL" id="CAXITT010000045">
    <property type="protein sequence ID" value="CAL1529252.1"/>
    <property type="molecule type" value="Genomic_DNA"/>
</dbReference>
<dbReference type="PROSITE" id="PS51450">
    <property type="entry name" value="LRR"/>
    <property type="match status" value="3"/>
</dbReference>
<feature type="signal peptide" evidence="4">
    <location>
        <begin position="1"/>
        <end position="25"/>
    </location>
</feature>
<dbReference type="InterPro" id="IPR003591">
    <property type="entry name" value="Leu-rich_rpt_typical-subtyp"/>
</dbReference>
<keyword evidence="6" id="KW-1185">Reference proteome</keyword>
<dbReference type="PROSITE" id="PS51257">
    <property type="entry name" value="PROKAR_LIPOPROTEIN"/>
    <property type="match status" value="1"/>
</dbReference>
<keyword evidence="1" id="KW-0433">Leucine-rich repeat</keyword>
<comment type="caution">
    <text evidence="5">The sequence shown here is derived from an EMBL/GenBank/DDBJ whole genome shotgun (WGS) entry which is preliminary data.</text>
</comment>
<evidence type="ECO:0000256" key="1">
    <source>
        <dbReference type="ARBA" id="ARBA00022614"/>
    </source>
</evidence>
<evidence type="ECO:0000256" key="2">
    <source>
        <dbReference type="ARBA" id="ARBA00022729"/>
    </source>
</evidence>